<sequence>MHHFARRTAGFTAVTAAAALLLATGCSNDDDKDKNSAASMTTTSAAAHGEEHMSGAAEETKIATQGGDITVSGIIFDKYVQSGGPTGPLGAPLKSQEDAPNDGKWQDFTGGAIVWSKDSGAHIVWGEIRKAWEDNDGPDGKIGYPTSDEKDIPGGKQSDFVGGTITWVDGNTTVTPKS</sequence>
<gene>
    <name evidence="3" type="ORF">OG563_11960</name>
</gene>
<keyword evidence="2" id="KW-0732">Signal</keyword>
<organism evidence="3 4">
    <name type="scientific">Nocardia vinacea</name>
    <dbReference type="NCBI Taxonomy" id="96468"/>
    <lineage>
        <taxon>Bacteria</taxon>
        <taxon>Bacillati</taxon>
        <taxon>Actinomycetota</taxon>
        <taxon>Actinomycetes</taxon>
        <taxon>Mycobacteriales</taxon>
        <taxon>Nocardiaceae</taxon>
        <taxon>Nocardia</taxon>
    </lineage>
</organism>
<dbReference type="Proteomes" id="UP001432062">
    <property type="component" value="Chromosome"/>
</dbReference>
<dbReference type="EMBL" id="CP109441">
    <property type="protein sequence ID" value="WUV48836.1"/>
    <property type="molecule type" value="Genomic_DNA"/>
</dbReference>
<dbReference type="Pfam" id="PF08310">
    <property type="entry name" value="LGFP"/>
    <property type="match status" value="2"/>
</dbReference>
<reference evidence="3" key="1">
    <citation type="submission" date="2022-10" db="EMBL/GenBank/DDBJ databases">
        <title>The complete genomes of actinobacterial strains from the NBC collection.</title>
        <authorList>
            <person name="Joergensen T.S."/>
            <person name="Alvarez Arevalo M."/>
            <person name="Sterndorff E.B."/>
            <person name="Faurdal D."/>
            <person name="Vuksanovic O."/>
            <person name="Mourched A.-S."/>
            <person name="Charusanti P."/>
            <person name="Shaw S."/>
            <person name="Blin K."/>
            <person name="Weber T."/>
        </authorList>
    </citation>
    <scope>NUCLEOTIDE SEQUENCE</scope>
    <source>
        <strain evidence="3">NBC_01482</strain>
    </source>
</reference>
<feature type="compositionally biased region" description="Basic and acidic residues" evidence="1">
    <location>
        <begin position="48"/>
        <end position="57"/>
    </location>
</feature>
<dbReference type="InterPro" id="IPR013207">
    <property type="entry name" value="LGFP"/>
</dbReference>
<name>A0ABZ1Z353_9NOCA</name>
<evidence type="ECO:0000256" key="2">
    <source>
        <dbReference type="SAM" id="SignalP"/>
    </source>
</evidence>
<accession>A0ABZ1Z353</accession>
<proteinExistence type="predicted"/>
<protein>
    <submittedName>
        <fullName evidence="3">Esterase</fullName>
    </submittedName>
</protein>
<dbReference type="RefSeq" id="WP_327093635.1">
    <property type="nucleotide sequence ID" value="NZ_CP109149.1"/>
</dbReference>
<evidence type="ECO:0000313" key="3">
    <source>
        <dbReference type="EMBL" id="WUV48836.1"/>
    </source>
</evidence>
<feature type="chain" id="PRO_5045977680" evidence="2">
    <location>
        <begin position="30"/>
        <end position="178"/>
    </location>
</feature>
<feature type="compositionally biased region" description="Low complexity" evidence="1">
    <location>
        <begin position="36"/>
        <end position="47"/>
    </location>
</feature>
<feature type="region of interest" description="Disordered" evidence="1">
    <location>
        <begin position="136"/>
        <end position="164"/>
    </location>
</feature>
<evidence type="ECO:0000256" key="1">
    <source>
        <dbReference type="SAM" id="MobiDB-lite"/>
    </source>
</evidence>
<evidence type="ECO:0000313" key="4">
    <source>
        <dbReference type="Proteomes" id="UP001432062"/>
    </source>
</evidence>
<dbReference type="PROSITE" id="PS51257">
    <property type="entry name" value="PROKAR_LIPOPROTEIN"/>
    <property type="match status" value="1"/>
</dbReference>
<feature type="region of interest" description="Disordered" evidence="1">
    <location>
        <begin position="31"/>
        <end position="57"/>
    </location>
</feature>
<keyword evidence="4" id="KW-1185">Reference proteome</keyword>
<feature type="signal peptide" evidence="2">
    <location>
        <begin position="1"/>
        <end position="29"/>
    </location>
</feature>